<proteinExistence type="predicted"/>
<accession>A0A3P7N4V1</accession>
<evidence type="ECO:0000313" key="3">
    <source>
        <dbReference type="Proteomes" id="UP000281553"/>
    </source>
</evidence>
<dbReference type="Proteomes" id="UP000281553">
    <property type="component" value="Unassembled WGS sequence"/>
</dbReference>
<dbReference type="InterPro" id="IPR036691">
    <property type="entry name" value="Endo/exonu/phosph_ase_sf"/>
</dbReference>
<dbReference type="SUPFAM" id="SSF56219">
    <property type="entry name" value="DNase I-like"/>
    <property type="match status" value="1"/>
</dbReference>
<dbReference type="GO" id="GO:0003824">
    <property type="term" value="F:catalytic activity"/>
    <property type="evidence" value="ECO:0007669"/>
    <property type="project" value="InterPro"/>
</dbReference>
<gene>
    <name evidence="2" type="ORF">DILT_LOCUS17313</name>
</gene>
<organism evidence="2 3">
    <name type="scientific">Dibothriocephalus latus</name>
    <name type="common">Fish tapeworm</name>
    <name type="synonym">Diphyllobothrium latum</name>
    <dbReference type="NCBI Taxonomy" id="60516"/>
    <lineage>
        <taxon>Eukaryota</taxon>
        <taxon>Metazoa</taxon>
        <taxon>Spiralia</taxon>
        <taxon>Lophotrochozoa</taxon>
        <taxon>Platyhelminthes</taxon>
        <taxon>Cestoda</taxon>
        <taxon>Eucestoda</taxon>
        <taxon>Diphyllobothriidea</taxon>
        <taxon>Diphyllobothriidae</taxon>
        <taxon>Dibothriocephalus</taxon>
    </lineage>
</organism>
<dbReference type="OrthoDB" id="6274754at2759"/>
<protein>
    <recommendedName>
        <fullName evidence="1">Endonuclease/exonuclease/phosphatase domain-containing protein</fullName>
    </recommendedName>
</protein>
<evidence type="ECO:0000313" key="2">
    <source>
        <dbReference type="EMBL" id="VDN37415.1"/>
    </source>
</evidence>
<evidence type="ECO:0000259" key="1">
    <source>
        <dbReference type="Pfam" id="PF03372"/>
    </source>
</evidence>
<dbReference type="Pfam" id="PF03372">
    <property type="entry name" value="Exo_endo_phos"/>
    <property type="match status" value="1"/>
</dbReference>
<feature type="domain" description="Endonuclease/exonuclease/phosphatase" evidence="1">
    <location>
        <begin position="22"/>
        <end position="106"/>
    </location>
</feature>
<dbReference type="AlphaFoldDB" id="A0A3P7N4V1"/>
<name>A0A3P7N4V1_DIBLA</name>
<reference evidence="2 3" key="1">
    <citation type="submission" date="2018-11" db="EMBL/GenBank/DDBJ databases">
        <authorList>
            <consortium name="Pathogen Informatics"/>
        </authorList>
    </citation>
    <scope>NUCLEOTIDE SEQUENCE [LARGE SCALE GENOMIC DNA]</scope>
</reference>
<keyword evidence="3" id="KW-1185">Reference proteome</keyword>
<dbReference type="InterPro" id="IPR005135">
    <property type="entry name" value="Endo/exonuclease/phosphatase"/>
</dbReference>
<dbReference type="Gene3D" id="3.60.10.10">
    <property type="entry name" value="Endonuclease/exonuclease/phosphatase"/>
    <property type="match status" value="1"/>
</dbReference>
<sequence>MKTEIADSEISIPAYQPFRKDRQNRQGGGVAVYVRTGISVVEREHTQALECESVWLKIKKANSHNLEFLAIYLPPNVLSGADDTLLSLVKEAASHQEVLIVGDFNSLQ</sequence>
<dbReference type="EMBL" id="UYRU01090855">
    <property type="protein sequence ID" value="VDN37415.1"/>
    <property type="molecule type" value="Genomic_DNA"/>
</dbReference>